<geneLocation type="mitochondrion" evidence="1"/>
<reference evidence="1" key="1">
    <citation type="journal article" date="2015" name="Genome Biol. Evol.">
        <title>Organellar Genomes of White Spruce (Picea glauca): Assembly and Annotation.</title>
        <authorList>
            <person name="Jackman S.D."/>
            <person name="Warren R.L."/>
            <person name="Gibb E.A."/>
            <person name="Vandervalk B.P."/>
            <person name="Mohamadi H."/>
            <person name="Chu J."/>
            <person name="Raymond A."/>
            <person name="Pleasance S."/>
            <person name="Coope R."/>
            <person name="Wildung M.R."/>
            <person name="Ritland C.E."/>
            <person name="Bousquet J."/>
            <person name="Jones S.J."/>
            <person name="Bohlmann J."/>
            <person name="Birol I."/>
        </authorList>
    </citation>
    <scope>NUCLEOTIDE SEQUENCE [LARGE SCALE GENOMIC DNA]</scope>
    <source>
        <tissue evidence="1">Flushing bud</tissue>
    </source>
</reference>
<proteinExistence type="predicted"/>
<gene>
    <name evidence="1" type="ORF">ABT39_MTgene1132</name>
</gene>
<name>A0A101M5P2_PICGL</name>
<dbReference type="EMBL" id="LKAM01000001">
    <property type="protein sequence ID" value="KUM51285.1"/>
    <property type="molecule type" value="Genomic_DNA"/>
</dbReference>
<evidence type="ECO:0000313" key="1">
    <source>
        <dbReference type="EMBL" id="KUM51285.1"/>
    </source>
</evidence>
<dbReference type="AlphaFoldDB" id="A0A101M5P2"/>
<organism evidence="1">
    <name type="scientific">Picea glauca</name>
    <name type="common">White spruce</name>
    <name type="synonym">Pinus glauca</name>
    <dbReference type="NCBI Taxonomy" id="3330"/>
    <lineage>
        <taxon>Eukaryota</taxon>
        <taxon>Viridiplantae</taxon>
        <taxon>Streptophyta</taxon>
        <taxon>Embryophyta</taxon>
        <taxon>Tracheophyta</taxon>
        <taxon>Spermatophyta</taxon>
        <taxon>Pinopsida</taxon>
        <taxon>Pinidae</taxon>
        <taxon>Conifers I</taxon>
        <taxon>Pinales</taxon>
        <taxon>Pinaceae</taxon>
        <taxon>Picea</taxon>
    </lineage>
</organism>
<comment type="caution">
    <text evidence="1">The sequence shown here is derived from an EMBL/GenBank/DDBJ whole genome shotgun (WGS) entry which is preliminary data.</text>
</comment>
<keyword evidence="1" id="KW-0496">Mitochondrion</keyword>
<accession>A0A101M5P2</accession>
<protein>
    <submittedName>
        <fullName evidence="1">Uncharacterized protein</fullName>
    </submittedName>
</protein>
<sequence length="69" mass="8119">MIVFLIRYSIDIALLNKQGILDREARTISCCMNYPGSQQAKRSRREDALKVRQAYLQYSFIKYIKTRTA</sequence>